<gene>
    <name evidence="1" type="primary">Nme9_0</name>
    <name evidence="1" type="ORF">PIACAY_R05577</name>
</gene>
<dbReference type="SUPFAM" id="SSF52833">
    <property type="entry name" value="Thioredoxin-like"/>
    <property type="match status" value="1"/>
</dbReference>
<proteinExistence type="predicted"/>
<dbReference type="OrthoDB" id="10263751at2759"/>
<keyword evidence="2" id="KW-1185">Reference proteome</keyword>
<organism evidence="1 2">
    <name type="scientific">Piaya cayana</name>
    <name type="common">Common squirrel cuckoo</name>
    <dbReference type="NCBI Taxonomy" id="33601"/>
    <lineage>
        <taxon>Eukaryota</taxon>
        <taxon>Metazoa</taxon>
        <taxon>Chordata</taxon>
        <taxon>Craniata</taxon>
        <taxon>Vertebrata</taxon>
        <taxon>Euteleostomi</taxon>
        <taxon>Archelosauria</taxon>
        <taxon>Archosauria</taxon>
        <taxon>Dinosauria</taxon>
        <taxon>Saurischia</taxon>
        <taxon>Theropoda</taxon>
        <taxon>Coelurosauria</taxon>
        <taxon>Aves</taxon>
        <taxon>Neognathae</taxon>
        <taxon>Neoaves</taxon>
        <taxon>Otidimorphae</taxon>
        <taxon>Cuculiformes</taxon>
        <taxon>Coccyzidae</taxon>
        <taxon>Piaya</taxon>
    </lineage>
</organism>
<dbReference type="AlphaFoldDB" id="A0A850WY33"/>
<dbReference type="EMBL" id="WAAB01008098">
    <property type="protein sequence ID" value="NWH73271.1"/>
    <property type="molecule type" value="Genomic_DNA"/>
</dbReference>
<evidence type="ECO:0000313" key="2">
    <source>
        <dbReference type="Proteomes" id="UP000653271"/>
    </source>
</evidence>
<protein>
    <submittedName>
        <fullName evidence="1">TXND6 protein</fullName>
    </submittedName>
</protein>
<feature type="non-terminal residue" evidence="1">
    <location>
        <position position="1"/>
    </location>
</feature>
<feature type="non-terminal residue" evidence="1">
    <location>
        <position position="57"/>
    </location>
</feature>
<dbReference type="InterPro" id="IPR036249">
    <property type="entry name" value="Thioredoxin-like_sf"/>
</dbReference>
<sequence length="57" mass="6511">VDVFQAWCGPCKTVVDLFRKIRNEVGSDLLHFAVAEADSIDALEKYRGKCEPVFLFY</sequence>
<name>A0A850WY33_PIACA</name>
<dbReference type="PANTHER" id="PTHR46135">
    <property type="entry name" value="NME/NM23 FAMILY MEMBER 8"/>
    <property type="match status" value="1"/>
</dbReference>
<dbReference type="PANTHER" id="PTHR46135:SF3">
    <property type="entry name" value="NME_NM23 FAMILY MEMBER 8"/>
    <property type="match status" value="1"/>
</dbReference>
<evidence type="ECO:0000313" key="1">
    <source>
        <dbReference type="EMBL" id="NWH73271.1"/>
    </source>
</evidence>
<accession>A0A850WY33</accession>
<dbReference type="Gene3D" id="3.40.30.10">
    <property type="entry name" value="Glutaredoxin"/>
    <property type="match status" value="1"/>
</dbReference>
<comment type="caution">
    <text evidence="1">The sequence shown here is derived from an EMBL/GenBank/DDBJ whole genome shotgun (WGS) entry which is preliminary data.</text>
</comment>
<dbReference type="InterPro" id="IPR051766">
    <property type="entry name" value="TXND_domain-containing"/>
</dbReference>
<reference evidence="1" key="1">
    <citation type="submission" date="2019-09" db="EMBL/GenBank/DDBJ databases">
        <title>Bird 10,000 Genomes (B10K) Project - Family phase.</title>
        <authorList>
            <person name="Zhang G."/>
        </authorList>
    </citation>
    <scope>NUCLEOTIDE SEQUENCE</scope>
    <source>
        <strain evidence="1">B10K-DU-008-47</strain>
        <tissue evidence="1">Mixed tissue sample</tissue>
    </source>
</reference>
<dbReference type="Proteomes" id="UP000653271">
    <property type="component" value="Unassembled WGS sequence"/>
</dbReference>